<protein>
    <recommendedName>
        <fullName evidence="2">J domain-containing protein</fullName>
    </recommendedName>
</protein>
<dbReference type="Pfam" id="PF00226">
    <property type="entry name" value="DnaJ"/>
    <property type="match status" value="1"/>
</dbReference>
<comment type="caution">
    <text evidence="3">The sequence shown here is derived from an EMBL/GenBank/DDBJ whole genome shotgun (WGS) entry which is preliminary data.</text>
</comment>
<dbReference type="InterPro" id="IPR001623">
    <property type="entry name" value="DnaJ_domain"/>
</dbReference>
<feature type="compositionally biased region" description="Basic residues" evidence="1">
    <location>
        <begin position="120"/>
        <end position="129"/>
    </location>
</feature>
<dbReference type="AlphaFoldDB" id="A0A9W4UJU0"/>
<dbReference type="PROSITE" id="PS50076">
    <property type="entry name" value="DNAJ_2"/>
    <property type="match status" value="1"/>
</dbReference>
<organism evidence="3 4">
    <name type="scientific">Periconia digitata</name>
    <dbReference type="NCBI Taxonomy" id="1303443"/>
    <lineage>
        <taxon>Eukaryota</taxon>
        <taxon>Fungi</taxon>
        <taxon>Dikarya</taxon>
        <taxon>Ascomycota</taxon>
        <taxon>Pezizomycotina</taxon>
        <taxon>Dothideomycetes</taxon>
        <taxon>Pleosporomycetidae</taxon>
        <taxon>Pleosporales</taxon>
        <taxon>Massarineae</taxon>
        <taxon>Periconiaceae</taxon>
        <taxon>Periconia</taxon>
    </lineage>
</organism>
<keyword evidence="4" id="KW-1185">Reference proteome</keyword>
<evidence type="ECO:0000256" key="1">
    <source>
        <dbReference type="SAM" id="MobiDB-lite"/>
    </source>
</evidence>
<dbReference type="Proteomes" id="UP001152607">
    <property type="component" value="Unassembled WGS sequence"/>
</dbReference>
<evidence type="ECO:0000313" key="4">
    <source>
        <dbReference type="Proteomes" id="UP001152607"/>
    </source>
</evidence>
<feature type="domain" description="J" evidence="2">
    <location>
        <begin position="12"/>
        <end position="78"/>
    </location>
</feature>
<proteinExistence type="predicted"/>
<evidence type="ECO:0000313" key="3">
    <source>
        <dbReference type="EMBL" id="CAI6336327.1"/>
    </source>
</evidence>
<name>A0A9W4UJU0_9PLEO</name>
<dbReference type="InterPro" id="IPR036869">
    <property type="entry name" value="J_dom_sf"/>
</dbReference>
<evidence type="ECO:0000259" key="2">
    <source>
        <dbReference type="PROSITE" id="PS50076"/>
    </source>
</evidence>
<dbReference type="EMBL" id="CAOQHR010000006">
    <property type="protein sequence ID" value="CAI6336327.1"/>
    <property type="molecule type" value="Genomic_DNA"/>
</dbReference>
<gene>
    <name evidence="3" type="ORF">PDIGIT_LOCUS9423</name>
</gene>
<reference evidence="3" key="1">
    <citation type="submission" date="2023-01" db="EMBL/GenBank/DDBJ databases">
        <authorList>
            <person name="Van Ghelder C."/>
            <person name="Rancurel C."/>
        </authorList>
    </citation>
    <scope>NUCLEOTIDE SEQUENCE</scope>
    <source>
        <strain evidence="3">CNCM I-4278</strain>
    </source>
</reference>
<dbReference type="SUPFAM" id="SSF46565">
    <property type="entry name" value="Chaperone J-domain"/>
    <property type="match status" value="1"/>
</dbReference>
<dbReference type="Gene3D" id="1.10.287.110">
    <property type="entry name" value="DnaJ domain"/>
    <property type="match status" value="1"/>
</dbReference>
<sequence>MADLPSKPAIRDYYADLEVSHKDNVETIEKAYSALKTDLQSDSTRSMVKAKAVQLRQIEEAWACLSDTTKRSTFDTQRAEIRREWIMYYALLTASSSAPRRGRGRPRNQNRVQRPQQHSRPYHSLHPKTRAAQSQSREEKLVAAAQKGKVRIFRIWLNRDTLAEKYRQLGIDFHELTQALPLALVESCECDGCEIVRECKVDEAEEMDERLALGVFAEYLAWKRNLVGREDADQEFEDEMQRGVDRMLEVEKMAENAERVDEEVEDECEVLE</sequence>
<accession>A0A9W4UJU0</accession>
<feature type="region of interest" description="Disordered" evidence="1">
    <location>
        <begin position="97"/>
        <end position="139"/>
    </location>
</feature>
<dbReference type="OrthoDB" id="10250354at2759"/>